<proteinExistence type="predicted"/>
<organism evidence="1 2">
    <name type="scientific">Bacillus cereus VD196</name>
    <dbReference type="NCBI Taxonomy" id="1053243"/>
    <lineage>
        <taxon>Bacteria</taxon>
        <taxon>Bacillati</taxon>
        <taxon>Bacillota</taxon>
        <taxon>Bacilli</taxon>
        <taxon>Bacillales</taxon>
        <taxon>Bacillaceae</taxon>
        <taxon>Bacillus</taxon>
        <taxon>Bacillus cereus group</taxon>
    </lineage>
</organism>
<evidence type="ECO:0000313" key="1">
    <source>
        <dbReference type="EMBL" id="EOO61397.1"/>
    </source>
</evidence>
<protein>
    <submittedName>
        <fullName evidence="1">Uncharacterized protein</fullName>
    </submittedName>
</protein>
<dbReference type="AlphaFoldDB" id="A0A9W5PYE2"/>
<accession>A0A9W5PYE2</accession>
<dbReference type="EMBL" id="AHFL01000064">
    <property type="protein sequence ID" value="EOO61397.1"/>
    <property type="molecule type" value="Genomic_DNA"/>
</dbReference>
<name>A0A9W5PYE2_BACCE</name>
<comment type="caution">
    <text evidence="1">The sequence shown here is derived from an EMBL/GenBank/DDBJ whole genome shotgun (WGS) entry which is preliminary data.</text>
</comment>
<sequence>MLIFKKIILFKSFSFQSTENRGISNLKLMGMASLYQKKKIVRLDTIQAHFVGAIPF</sequence>
<dbReference type="Proteomes" id="UP000014023">
    <property type="component" value="Unassembled WGS sequence"/>
</dbReference>
<evidence type="ECO:0000313" key="2">
    <source>
        <dbReference type="Proteomes" id="UP000014023"/>
    </source>
</evidence>
<gene>
    <name evidence="1" type="ORF">IKE_05909</name>
</gene>
<reference evidence="1 2" key="1">
    <citation type="submission" date="2012-12" db="EMBL/GenBank/DDBJ databases">
        <title>The Genome Sequence of Bacillus cereus VD196.</title>
        <authorList>
            <consortium name="The Broad Institute Genome Sequencing Platform"/>
            <consortium name="The Broad Institute Genome Sequencing Center for Infectious Disease"/>
            <person name="Feldgarden M."/>
            <person name="Van der Auwera G.A."/>
            <person name="Mahillon J."/>
            <person name="Duprez V."/>
            <person name="Timmery S."/>
            <person name="Mattelet C."/>
            <person name="Dierick K."/>
            <person name="Sun M."/>
            <person name="Yu Z."/>
            <person name="Zhu L."/>
            <person name="Hu X."/>
            <person name="Shank E.B."/>
            <person name="Swiecicka I."/>
            <person name="Hansen B.M."/>
            <person name="Andrup L."/>
            <person name="Walker B."/>
            <person name="Young S.K."/>
            <person name="Zeng Q."/>
            <person name="Gargeya S."/>
            <person name="Fitzgerald M."/>
            <person name="Haas B."/>
            <person name="Abouelleil A."/>
            <person name="Alvarado L."/>
            <person name="Arachchi H.M."/>
            <person name="Berlin A.M."/>
            <person name="Chapman S.B."/>
            <person name="Dewar J."/>
            <person name="Goldberg J."/>
            <person name="Griggs A."/>
            <person name="Gujja S."/>
            <person name="Hansen M."/>
            <person name="Howarth C."/>
            <person name="Imamovic A."/>
            <person name="Larimer J."/>
            <person name="McCowan C."/>
            <person name="Murphy C."/>
            <person name="Neiman D."/>
            <person name="Pearson M."/>
            <person name="Priest M."/>
            <person name="Roberts A."/>
            <person name="Saif S."/>
            <person name="Shea T."/>
            <person name="Sisk P."/>
            <person name="Sykes S."/>
            <person name="Wortman J."/>
            <person name="Nusbaum C."/>
            <person name="Birren B."/>
        </authorList>
    </citation>
    <scope>NUCLEOTIDE SEQUENCE [LARGE SCALE GENOMIC DNA]</scope>
    <source>
        <strain evidence="1 2">VD196</strain>
    </source>
</reference>